<feature type="transmembrane region" description="Helical" evidence="6">
    <location>
        <begin position="387"/>
        <end position="409"/>
    </location>
</feature>
<dbReference type="Pfam" id="PF12710">
    <property type="entry name" value="HAD"/>
    <property type="match status" value="1"/>
</dbReference>
<dbReference type="PANTHER" id="PTHR11048">
    <property type="entry name" value="PRENYLTRANSFERASES"/>
    <property type="match status" value="1"/>
</dbReference>
<comment type="subcellular location">
    <subcellularLocation>
        <location evidence="1">Membrane</location>
        <topology evidence="1">Multi-pass membrane protein</topology>
    </subcellularLocation>
</comment>
<evidence type="ECO:0000256" key="5">
    <source>
        <dbReference type="ARBA" id="ARBA00023136"/>
    </source>
</evidence>
<dbReference type="InterPro" id="IPR000537">
    <property type="entry name" value="UbiA_prenyltransferase"/>
</dbReference>
<keyword evidence="5 6" id="KW-0472">Membrane</keyword>
<feature type="transmembrane region" description="Helical" evidence="6">
    <location>
        <begin position="272"/>
        <end position="302"/>
    </location>
</feature>
<dbReference type="Gene3D" id="1.10.357.140">
    <property type="entry name" value="UbiA prenyltransferase"/>
    <property type="match status" value="1"/>
</dbReference>
<keyword evidence="4 6" id="KW-1133">Transmembrane helix</keyword>
<keyword evidence="8" id="KW-1185">Reference proteome</keyword>
<evidence type="ECO:0000256" key="2">
    <source>
        <dbReference type="ARBA" id="ARBA00022475"/>
    </source>
</evidence>
<dbReference type="PANTHER" id="PTHR11048:SF5">
    <property type="entry name" value="DECAPRENYL-PHOSPHATE PHOSPHORIBOSYLTRANSFERASE"/>
    <property type="match status" value="1"/>
</dbReference>
<feature type="transmembrane region" description="Helical" evidence="6">
    <location>
        <begin position="219"/>
        <end position="240"/>
    </location>
</feature>
<dbReference type="InterPro" id="IPR023214">
    <property type="entry name" value="HAD_sf"/>
</dbReference>
<dbReference type="Pfam" id="PF01040">
    <property type="entry name" value="UbiA"/>
    <property type="match status" value="1"/>
</dbReference>
<dbReference type="InterPro" id="IPR036412">
    <property type="entry name" value="HAD-like_sf"/>
</dbReference>
<dbReference type="Proteomes" id="UP001224682">
    <property type="component" value="Unassembled WGS sequence"/>
</dbReference>
<sequence>MSLKPREILVVDLNGSLLRSDMLFESFWSAFGRDWRSPFLSVAALTGSRASLKRHLAVASAVEPATLPYDPKVIAFVQEWRASGGRTALVTASDRDFANAIAGYLGIFDEVHGSDGKLNLKGERKGQFLEERFGFKGFVYMGAAKADLPVWERAARAITVNAPAALRREAERVCDSAEHLVTDAKSVKPYISALRPHQWLKNALVFLPMLAAHQLDSQTFLLSLLAFVCFSLVASSVYVLNDLLDLAADRAHPRKKNRPFASGSIPIAHGTWMAAGLLLLGGLLATSISPPFLLVILTYYLLTTAYSLHLKRRIVIDICVLAGLYTARIIAGGVVTEIPLSVWLLAFSVFFFLSLAAVKRQAELIDSAERGSLKASGRGYHVDDLPIISMIAIGAGYVSVLVMTLYVNSPAVVELYAHPEALWGVCAVLLYWVTRTVMVAHRGQMHDDPVVYAAKDRISQMCLLIILGFVVGGALA</sequence>
<gene>
    <name evidence="7" type="ORF">J2S75_000628</name>
</gene>
<organism evidence="7 8">
    <name type="scientific">Ancylobacter polymorphus</name>
    <dbReference type="NCBI Taxonomy" id="223390"/>
    <lineage>
        <taxon>Bacteria</taxon>
        <taxon>Pseudomonadati</taxon>
        <taxon>Pseudomonadota</taxon>
        <taxon>Alphaproteobacteria</taxon>
        <taxon>Hyphomicrobiales</taxon>
        <taxon>Xanthobacteraceae</taxon>
        <taxon>Ancylobacter</taxon>
    </lineage>
</organism>
<dbReference type="InterPro" id="IPR039653">
    <property type="entry name" value="Prenyltransferase"/>
</dbReference>
<evidence type="ECO:0000256" key="3">
    <source>
        <dbReference type="ARBA" id="ARBA00022692"/>
    </source>
</evidence>
<accession>A0ABU0B711</accession>
<evidence type="ECO:0000256" key="6">
    <source>
        <dbReference type="SAM" id="Phobius"/>
    </source>
</evidence>
<reference evidence="7 8" key="1">
    <citation type="submission" date="2023-07" db="EMBL/GenBank/DDBJ databases">
        <title>Genomic Encyclopedia of Type Strains, Phase IV (KMG-IV): sequencing the most valuable type-strain genomes for metagenomic binning, comparative biology and taxonomic classification.</title>
        <authorList>
            <person name="Goeker M."/>
        </authorList>
    </citation>
    <scope>NUCLEOTIDE SEQUENCE [LARGE SCALE GENOMIC DNA]</scope>
    <source>
        <strain evidence="7 8">DSM 2457</strain>
    </source>
</reference>
<protein>
    <submittedName>
        <fullName evidence="7">4-hydroxybenzoate polyprenyltransferase/phosphoserine phosphatase</fullName>
    </submittedName>
</protein>
<evidence type="ECO:0000313" key="8">
    <source>
        <dbReference type="Proteomes" id="UP001224682"/>
    </source>
</evidence>
<dbReference type="SUPFAM" id="SSF56784">
    <property type="entry name" value="HAD-like"/>
    <property type="match status" value="1"/>
</dbReference>
<feature type="transmembrane region" description="Helical" evidence="6">
    <location>
        <begin position="458"/>
        <end position="475"/>
    </location>
</feature>
<keyword evidence="3 6" id="KW-0812">Transmembrane</keyword>
<feature type="transmembrane region" description="Helical" evidence="6">
    <location>
        <begin position="340"/>
        <end position="358"/>
    </location>
</feature>
<evidence type="ECO:0000256" key="4">
    <source>
        <dbReference type="ARBA" id="ARBA00022989"/>
    </source>
</evidence>
<keyword evidence="2" id="KW-1003">Cell membrane</keyword>
<dbReference type="InterPro" id="IPR044878">
    <property type="entry name" value="UbiA_sf"/>
</dbReference>
<evidence type="ECO:0000313" key="7">
    <source>
        <dbReference type="EMBL" id="MDQ0301617.1"/>
    </source>
</evidence>
<feature type="transmembrane region" description="Helical" evidence="6">
    <location>
        <begin position="421"/>
        <end position="438"/>
    </location>
</feature>
<name>A0ABU0B711_9HYPH</name>
<dbReference type="Gene3D" id="3.40.50.1000">
    <property type="entry name" value="HAD superfamily/HAD-like"/>
    <property type="match status" value="1"/>
</dbReference>
<dbReference type="NCBIfam" id="NF006088">
    <property type="entry name" value="PRK08238.1"/>
    <property type="match status" value="1"/>
</dbReference>
<proteinExistence type="predicted"/>
<dbReference type="RefSeq" id="WP_307018100.1">
    <property type="nucleotide sequence ID" value="NZ_JAUSUI010000001.1"/>
</dbReference>
<comment type="caution">
    <text evidence="7">The sequence shown here is derived from an EMBL/GenBank/DDBJ whole genome shotgun (WGS) entry which is preliminary data.</text>
</comment>
<dbReference type="EMBL" id="JAUSUI010000001">
    <property type="protein sequence ID" value="MDQ0301617.1"/>
    <property type="molecule type" value="Genomic_DNA"/>
</dbReference>
<evidence type="ECO:0000256" key="1">
    <source>
        <dbReference type="ARBA" id="ARBA00004141"/>
    </source>
</evidence>
<dbReference type="CDD" id="cd13963">
    <property type="entry name" value="PT_UbiA_2"/>
    <property type="match status" value="1"/>
</dbReference>